<keyword evidence="1" id="KW-0472">Membrane</keyword>
<evidence type="ECO:0000313" key="2">
    <source>
        <dbReference type="EMBL" id="CEG09597.1"/>
    </source>
</evidence>
<feature type="transmembrane region" description="Helical" evidence="1">
    <location>
        <begin position="85"/>
        <end position="105"/>
    </location>
</feature>
<organism evidence="2 3">
    <name type="scientific">Afipia felis</name>
    <name type="common">Cat scratch disease bacillus</name>
    <dbReference type="NCBI Taxonomy" id="1035"/>
    <lineage>
        <taxon>Bacteria</taxon>
        <taxon>Pseudomonadati</taxon>
        <taxon>Pseudomonadota</taxon>
        <taxon>Alphaproteobacteria</taxon>
        <taxon>Hyphomicrobiales</taxon>
        <taxon>Nitrobacteraceae</taxon>
        <taxon>Afipia</taxon>
    </lineage>
</organism>
<dbReference type="Proteomes" id="UP000035762">
    <property type="component" value="Unassembled WGS sequence"/>
</dbReference>
<accession>A0A090MTQ9</accession>
<dbReference type="OrthoDB" id="7356530at2"/>
<feature type="transmembrane region" description="Helical" evidence="1">
    <location>
        <begin position="133"/>
        <end position="155"/>
    </location>
</feature>
<dbReference type="RefSeq" id="WP_048757452.1">
    <property type="nucleotide sequence ID" value="NZ_CCAZ020000002.1"/>
</dbReference>
<feature type="transmembrane region" description="Helical" evidence="1">
    <location>
        <begin position="53"/>
        <end position="73"/>
    </location>
</feature>
<keyword evidence="1" id="KW-1133">Transmembrane helix</keyword>
<gene>
    <name evidence="2" type="ORF">BN961_03027</name>
</gene>
<proteinExistence type="predicted"/>
<feature type="transmembrane region" description="Helical" evidence="1">
    <location>
        <begin position="12"/>
        <end position="33"/>
    </location>
</feature>
<dbReference type="EMBL" id="CCAZ020000002">
    <property type="protein sequence ID" value="CEG09597.1"/>
    <property type="molecule type" value="Genomic_DNA"/>
</dbReference>
<dbReference type="AlphaFoldDB" id="A0A090MTQ9"/>
<keyword evidence="3" id="KW-1185">Reference proteome</keyword>
<reference evidence="2 3" key="1">
    <citation type="journal article" date="2014" name="Genome Announc.">
        <title>Genome Sequence of Afipia felis Strain 76713, Isolated in Hospital Water Using an Amoeba Co-Culture Procedure.</title>
        <authorList>
            <person name="Benamar S."/>
            <person name="La Scola B."/>
            <person name="Croce O."/>
        </authorList>
    </citation>
    <scope>NUCLEOTIDE SEQUENCE [LARGE SCALE GENOMIC DNA]</scope>
    <source>
        <strain evidence="2 3">76713</strain>
    </source>
</reference>
<protein>
    <submittedName>
        <fullName evidence="2">Integral membrane protein</fullName>
    </submittedName>
</protein>
<evidence type="ECO:0000256" key="1">
    <source>
        <dbReference type="SAM" id="Phobius"/>
    </source>
</evidence>
<name>A0A090MTQ9_AFIFE</name>
<sequence>MDDLALARALHVLAVVIWIGGASMATTVFLPALRHGVFGKDMLATFEAVEHRFIWQARTMVLIVGLSGFYMLWKFDLWGRFHSASFWWMHAMVCVWALFAFVLFIGEPFILKPRFHRWVHANPDLTFLWVQRAHWVLVGLAWIAVFGAVAGSHGWSIF</sequence>
<comment type="caution">
    <text evidence="2">The sequence shown here is derived from an EMBL/GenBank/DDBJ whole genome shotgun (WGS) entry which is preliminary data.</text>
</comment>
<evidence type="ECO:0000313" key="3">
    <source>
        <dbReference type="Proteomes" id="UP000035762"/>
    </source>
</evidence>
<keyword evidence="1" id="KW-0812">Transmembrane</keyword>
<dbReference type="STRING" id="1035.BN961_03027"/>